<gene>
    <name evidence="1" type="ORF">PILCRDRAFT_752700</name>
</gene>
<dbReference type="Proteomes" id="UP000054166">
    <property type="component" value="Unassembled WGS sequence"/>
</dbReference>
<accession>A0A0C3EUP3</accession>
<dbReference type="HOGENOM" id="CLU_1886550_0_0_1"/>
<name>A0A0C3EUP3_PILCF</name>
<reference evidence="1 2" key="1">
    <citation type="submission" date="2014-04" db="EMBL/GenBank/DDBJ databases">
        <authorList>
            <consortium name="DOE Joint Genome Institute"/>
            <person name="Kuo A."/>
            <person name="Tarkka M."/>
            <person name="Buscot F."/>
            <person name="Kohler A."/>
            <person name="Nagy L.G."/>
            <person name="Floudas D."/>
            <person name="Copeland A."/>
            <person name="Barry K.W."/>
            <person name="Cichocki N."/>
            <person name="Veneault-Fourrey C."/>
            <person name="LaButti K."/>
            <person name="Lindquist E.A."/>
            <person name="Lipzen A."/>
            <person name="Lundell T."/>
            <person name="Morin E."/>
            <person name="Murat C."/>
            <person name="Sun H."/>
            <person name="Tunlid A."/>
            <person name="Henrissat B."/>
            <person name="Grigoriev I.V."/>
            <person name="Hibbett D.S."/>
            <person name="Martin F."/>
            <person name="Nordberg H.P."/>
            <person name="Cantor M.N."/>
            <person name="Hua S.X."/>
        </authorList>
    </citation>
    <scope>NUCLEOTIDE SEQUENCE [LARGE SCALE GENOMIC DNA]</scope>
    <source>
        <strain evidence="1 2">F 1598</strain>
    </source>
</reference>
<dbReference type="AlphaFoldDB" id="A0A0C3EUP3"/>
<proteinExistence type="predicted"/>
<evidence type="ECO:0000313" key="2">
    <source>
        <dbReference type="Proteomes" id="UP000054166"/>
    </source>
</evidence>
<keyword evidence="2" id="KW-1185">Reference proteome</keyword>
<sequence length="135" mass="14809">MTGINERDANMRYATVARDASQFGITATTDGIFNSNSSIVQPLDRVDPTRECSELNRMDRYRGKVSTASEATTPPVDFASSAHHIANDDPIRALSQLRGSTFQSMDSGPHPNNNTTLVHPIYFARPLALALYAPR</sequence>
<evidence type="ECO:0000313" key="1">
    <source>
        <dbReference type="EMBL" id="KIM71541.1"/>
    </source>
</evidence>
<organism evidence="1 2">
    <name type="scientific">Piloderma croceum (strain F 1598)</name>
    <dbReference type="NCBI Taxonomy" id="765440"/>
    <lineage>
        <taxon>Eukaryota</taxon>
        <taxon>Fungi</taxon>
        <taxon>Dikarya</taxon>
        <taxon>Basidiomycota</taxon>
        <taxon>Agaricomycotina</taxon>
        <taxon>Agaricomycetes</taxon>
        <taxon>Agaricomycetidae</taxon>
        <taxon>Atheliales</taxon>
        <taxon>Atheliaceae</taxon>
        <taxon>Piloderma</taxon>
    </lineage>
</organism>
<protein>
    <submittedName>
        <fullName evidence="1">Uncharacterized protein</fullName>
    </submittedName>
</protein>
<dbReference type="EMBL" id="KN833280">
    <property type="protein sequence ID" value="KIM71541.1"/>
    <property type="molecule type" value="Genomic_DNA"/>
</dbReference>
<reference evidence="2" key="2">
    <citation type="submission" date="2015-01" db="EMBL/GenBank/DDBJ databases">
        <title>Evolutionary Origins and Diversification of the Mycorrhizal Mutualists.</title>
        <authorList>
            <consortium name="DOE Joint Genome Institute"/>
            <consortium name="Mycorrhizal Genomics Consortium"/>
            <person name="Kohler A."/>
            <person name="Kuo A."/>
            <person name="Nagy L.G."/>
            <person name="Floudas D."/>
            <person name="Copeland A."/>
            <person name="Barry K.W."/>
            <person name="Cichocki N."/>
            <person name="Veneault-Fourrey C."/>
            <person name="LaButti K."/>
            <person name="Lindquist E.A."/>
            <person name="Lipzen A."/>
            <person name="Lundell T."/>
            <person name="Morin E."/>
            <person name="Murat C."/>
            <person name="Riley R."/>
            <person name="Ohm R."/>
            <person name="Sun H."/>
            <person name="Tunlid A."/>
            <person name="Henrissat B."/>
            <person name="Grigoriev I.V."/>
            <person name="Hibbett D.S."/>
            <person name="Martin F."/>
        </authorList>
    </citation>
    <scope>NUCLEOTIDE SEQUENCE [LARGE SCALE GENOMIC DNA]</scope>
    <source>
        <strain evidence="2">F 1598</strain>
    </source>
</reference>
<dbReference type="InParanoid" id="A0A0C3EUP3"/>